<dbReference type="Proteomes" id="UP000813462">
    <property type="component" value="Unassembled WGS sequence"/>
</dbReference>
<dbReference type="InterPro" id="IPR008502">
    <property type="entry name" value="Prolamin-like"/>
</dbReference>
<organism evidence="5 6">
    <name type="scientific">Ziziphus jujuba var. spinosa</name>
    <dbReference type="NCBI Taxonomy" id="714518"/>
    <lineage>
        <taxon>Eukaryota</taxon>
        <taxon>Viridiplantae</taxon>
        <taxon>Streptophyta</taxon>
        <taxon>Embryophyta</taxon>
        <taxon>Tracheophyta</taxon>
        <taxon>Spermatophyta</taxon>
        <taxon>Magnoliopsida</taxon>
        <taxon>eudicotyledons</taxon>
        <taxon>Gunneridae</taxon>
        <taxon>Pentapetalae</taxon>
        <taxon>rosids</taxon>
        <taxon>fabids</taxon>
        <taxon>Rosales</taxon>
        <taxon>Rhamnaceae</taxon>
        <taxon>Paliureae</taxon>
        <taxon>Ziziphus</taxon>
    </lineage>
</organism>
<dbReference type="Pfam" id="PF05617">
    <property type="entry name" value="Prolamin_like"/>
    <property type="match status" value="1"/>
</dbReference>
<name>A0A978W2V6_ZIZJJ</name>
<evidence type="ECO:0000259" key="4">
    <source>
        <dbReference type="Pfam" id="PF05617"/>
    </source>
</evidence>
<dbReference type="EMBL" id="JAEACU010000001">
    <property type="protein sequence ID" value="KAH7546290.1"/>
    <property type="molecule type" value="Genomic_DNA"/>
</dbReference>
<feature type="compositionally biased region" description="Pro residues" evidence="2">
    <location>
        <begin position="98"/>
        <end position="112"/>
    </location>
</feature>
<feature type="region of interest" description="Disordered" evidence="2">
    <location>
        <begin position="59"/>
        <end position="125"/>
    </location>
</feature>
<evidence type="ECO:0000313" key="6">
    <source>
        <dbReference type="Proteomes" id="UP000813462"/>
    </source>
</evidence>
<proteinExistence type="predicted"/>
<accession>A0A978W2V6</accession>
<feature type="compositionally biased region" description="Pro residues" evidence="2">
    <location>
        <begin position="76"/>
        <end position="85"/>
    </location>
</feature>
<evidence type="ECO:0000313" key="5">
    <source>
        <dbReference type="EMBL" id="KAH7546290.1"/>
    </source>
</evidence>
<evidence type="ECO:0000256" key="2">
    <source>
        <dbReference type="SAM" id="MobiDB-lite"/>
    </source>
</evidence>
<evidence type="ECO:0000256" key="1">
    <source>
        <dbReference type="ARBA" id="ARBA00022729"/>
    </source>
</evidence>
<feature type="signal peptide" evidence="3">
    <location>
        <begin position="1"/>
        <end position="24"/>
    </location>
</feature>
<protein>
    <recommendedName>
        <fullName evidence="4">Prolamin-like domain-containing protein</fullName>
    </recommendedName>
</protein>
<feature type="domain" description="Prolamin-like" evidence="4">
    <location>
        <begin position="132"/>
        <end position="171"/>
    </location>
</feature>
<feature type="chain" id="PRO_5036710972" description="Prolamin-like domain-containing protein" evidence="3">
    <location>
        <begin position="25"/>
        <end position="195"/>
    </location>
</feature>
<reference evidence="5" key="1">
    <citation type="journal article" date="2021" name="Front. Plant Sci.">
        <title>Chromosome-Scale Genome Assembly for Chinese Sour Jujube and Insights Into Its Genome Evolution and Domestication Signature.</title>
        <authorList>
            <person name="Shen L.-Y."/>
            <person name="Luo H."/>
            <person name="Wang X.-L."/>
            <person name="Wang X.-M."/>
            <person name="Qiu X.-J."/>
            <person name="Liu H."/>
            <person name="Zhou S.-S."/>
            <person name="Jia K.-H."/>
            <person name="Nie S."/>
            <person name="Bao Y.-T."/>
            <person name="Zhang R.-G."/>
            <person name="Yun Q.-Z."/>
            <person name="Chai Y.-H."/>
            <person name="Lu J.-Y."/>
            <person name="Li Y."/>
            <person name="Zhao S.-W."/>
            <person name="Mao J.-F."/>
            <person name="Jia S.-G."/>
            <person name="Mao Y.-M."/>
        </authorList>
    </citation>
    <scope>NUCLEOTIDE SEQUENCE</scope>
    <source>
        <strain evidence="5">AT0</strain>
        <tissue evidence="5">Leaf</tissue>
    </source>
</reference>
<keyword evidence="1 3" id="KW-0732">Signal</keyword>
<gene>
    <name evidence="5" type="ORF">FEM48_Zijuj01G0184700</name>
</gene>
<sequence length="195" mass="21210">MKFLSFLLLFTICSLSLWTQKGIANECECTCTIDNNVPAYPPSTHAAYPPLTNTITLRPVSSPVNPPSHAPSNLPVHPPSAPAPSPVHKSPPSNMVKSPPPSSPKPPTPPAPHAHQKPGHGILPLPNGPKSCWSSSYTYTICQPQVEAFLHRNYPISVKCCTIIADMGEDCSGPYPHDYRRIKEHCTRLASLHKN</sequence>
<dbReference type="AlphaFoldDB" id="A0A978W2V6"/>
<evidence type="ECO:0000256" key="3">
    <source>
        <dbReference type="SAM" id="SignalP"/>
    </source>
</evidence>
<comment type="caution">
    <text evidence="5">The sequence shown here is derived from an EMBL/GenBank/DDBJ whole genome shotgun (WGS) entry which is preliminary data.</text>
</comment>
<feature type="compositionally biased region" description="Low complexity" evidence="2">
    <location>
        <begin position="86"/>
        <end position="97"/>
    </location>
</feature>